<organism evidence="1 2">
    <name type="scientific">Aedoeadaptatus acetigenes</name>
    <dbReference type="NCBI Taxonomy" id="2981723"/>
    <lineage>
        <taxon>Bacteria</taxon>
        <taxon>Bacillati</taxon>
        <taxon>Bacillota</taxon>
        <taxon>Tissierellia</taxon>
        <taxon>Tissierellales</taxon>
        <taxon>Peptoniphilaceae</taxon>
        <taxon>Aedoeadaptatus</taxon>
    </lineage>
</organism>
<reference evidence="1 2" key="1">
    <citation type="submission" date="2024-04" db="EMBL/GenBank/DDBJ databases">
        <title>Human intestinal bacterial collection.</title>
        <authorList>
            <person name="Pauvert C."/>
            <person name="Hitch T.C.A."/>
            <person name="Clavel T."/>
        </authorList>
    </citation>
    <scope>NUCLEOTIDE SEQUENCE [LARGE SCALE GENOMIC DNA]</scope>
    <source>
        <strain evidence="1 2">CLA-SR-H026</strain>
    </source>
</reference>
<comment type="caution">
    <text evidence="1">The sequence shown here is derived from an EMBL/GenBank/DDBJ whole genome shotgun (WGS) entry which is preliminary data.</text>
</comment>
<evidence type="ECO:0000313" key="2">
    <source>
        <dbReference type="Proteomes" id="UP001481872"/>
    </source>
</evidence>
<protein>
    <submittedName>
        <fullName evidence="1">Uncharacterized protein</fullName>
    </submittedName>
</protein>
<dbReference type="EMBL" id="JBBNPS010000005">
    <property type="protein sequence ID" value="MEQ3353261.1"/>
    <property type="molecule type" value="Genomic_DNA"/>
</dbReference>
<proteinExistence type="predicted"/>
<dbReference type="RefSeq" id="WP_349053634.1">
    <property type="nucleotide sequence ID" value="NZ_JBBNPS010000005.1"/>
</dbReference>
<dbReference type="Proteomes" id="UP001481872">
    <property type="component" value="Unassembled WGS sequence"/>
</dbReference>
<name>A0ABV1J705_9FIRM</name>
<accession>A0ABV1J705</accession>
<sequence length="88" mass="10577">MQKPFLGEGPDLSPQYLMNYAFRYLGWTGPKYMQIMEEKLPEVTVVNDQVIKNEGRYLFSKDEEFDAVQQFVKSLDYYNNKHFYYFGH</sequence>
<gene>
    <name evidence="1" type="ORF">AAA081_02955</name>
</gene>
<evidence type="ECO:0000313" key="1">
    <source>
        <dbReference type="EMBL" id="MEQ3353261.1"/>
    </source>
</evidence>
<keyword evidence="2" id="KW-1185">Reference proteome</keyword>